<dbReference type="Gene3D" id="3.30.2010.10">
    <property type="entry name" value="Metalloproteases ('zincins'), catalytic domain"/>
    <property type="match status" value="1"/>
</dbReference>
<keyword evidence="1 6" id="KW-0645">Protease</keyword>
<dbReference type="RefSeq" id="WP_013627693.1">
    <property type="nucleotide sequence ID" value="NC_015174.1"/>
</dbReference>
<dbReference type="AlphaFoldDB" id="F0SNS6"/>
<evidence type="ECO:0000256" key="1">
    <source>
        <dbReference type="ARBA" id="ARBA00022670"/>
    </source>
</evidence>
<dbReference type="CDD" id="cd07331">
    <property type="entry name" value="M48C_Oma1_like"/>
    <property type="match status" value="1"/>
</dbReference>
<evidence type="ECO:0000256" key="7">
    <source>
        <dbReference type="SAM" id="MobiDB-lite"/>
    </source>
</evidence>
<name>F0SNS6_RUBBR</name>
<comment type="cofactor">
    <cofactor evidence="6">
        <name>Zn(2+)</name>
        <dbReference type="ChEBI" id="CHEBI:29105"/>
    </cofactor>
    <text evidence="6">Binds 1 zinc ion per subunit.</text>
</comment>
<dbReference type="KEGG" id="pbs:Plabr_1350"/>
<organism evidence="9 10">
    <name type="scientific">Rubinisphaera brasiliensis (strain ATCC 49424 / DSM 5305 / JCM 21570 / IAM 15109 / NBRC 103401 / IFAM 1448)</name>
    <name type="common">Planctomyces brasiliensis</name>
    <dbReference type="NCBI Taxonomy" id="756272"/>
    <lineage>
        <taxon>Bacteria</taxon>
        <taxon>Pseudomonadati</taxon>
        <taxon>Planctomycetota</taxon>
        <taxon>Planctomycetia</taxon>
        <taxon>Planctomycetales</taxon>
        <taxon>Planctomycetaceae</taxon>
        <taxon>Rubinisphaera</taxon>
    </lineage>
</organism>
<feature type="region of interest" description="Disordered" evidence="7">
    <location>
        <begin position="280"/>
        <end position="323"/>
    </location>
</feature>
<keyword evidence="3 6" id="KW-0378">Hydrolase</keyword>
<dbReference type="Pfam" id="PF01435">
    <property type="entry name" value="Peptidase_M48"/>
    <property type="match status" value="1"/>
</dbReference>
<dbReference type="HOGENOM" id="CLU_029002_5_0_0"/>
<evidence type="ECO:0000256" key="3">
    <source>
        <dbReference type="ARBA" id="ARBA00022801"/>
    </source>
</evidence>
<accession>F0SNS6</accession>
<evidence type="ECO:0000256" key="2">
    <source>
        <dbReference type="ARBA" id="ARBA00022723"/>
    </source>
</evidence>
<dbReference type="GO" id="GO:0016020">
    <property type="term" value="C:membrane"/>
    <property type="evidence" value="ECO:0007669"/>
    <property type="project" value="TreeGrafter"/>
</dbReference>
<dbReference type="EMBL" id="CP002546">
    <property type="protein sequence ID" value="ADY58962.1"/>
    <property type="molecule type" value="Genomic_DNA"/>
</dbReference>
<evidence type="ECO:0000256" key="4">
    <source>
        <dbReference type="ARBA" id="ARBA00022833"/>
    </source>
</evidence>
<dbReference type="PROSITE" id="PS51257">
    <property type="entry name" value="PROKAR_LIPOPROTEIN"/>
    <property type="match status" value="1"/>
</dbReference>
<evidence type="ECO:0000313" key="10">
    <source>
        <dbReference type="Proteomes" id="UP000006860"/>
    </source>
</evidence>
<dbReference type="GO" id="GO:0004222">
    <property type="term" value="F:metalloendopeptidase activity"/>
    <property type="evidence" value="ECO:0007669"/>
    <property type="project" value="InterPro"/>
</dbReference>
<sequence length="323" mass="35519">MICAASRLVPRHRSIKSVPIALLLLATAMLTGCHTTPVSGRKQMVFVPEQHEISLGLQAYEEILAEEQISKNQHYIEMVNRVGQRIAAEAGRDDFDWEFRVIASPEKNAFALPGGKVAIYEGIMPVCENEAGLAVVMSHEIAHAIARHGGERMTQQGMVNGLGKVVDMASQNREEKERERIRAIYGAASQYGYVLPYSRKHESEADQIGLILMSRAGYDPQEAPRFWKRFSHVGGEKPPEFMSTHPSDERRAADLEAMLPEALAEYSDASEQYALGKPIFTPETLSDPQPAIAPGAEGKASTVLPASGSAFQSSTHADPFFRE</sequence>
<keyword evidence="2" id="KW-0479">Metal-binding</keyword>
<dbReference type="eggNOG" id="COG4783">
    <property type="taxonomic scope" value="Bacteria"/>
</dbReference>
<dbReference type="GO" id="GO:0051603">
    <property type="term" value="P:proteolysis involved in protein catabolic process"/>
    <property type="evidence" value="ECO:0007669"/>
    <property type="project" value="TreeGrafter"/>
</dbReference>
<comment type="similarity">
    <text evidence="6">Belongs to the peptidase M48 family.</text>
</comment>
<reference evidence="10" key="1">
    <citation type="submission" date="2011-02" db="EMBL/GenBank/DDBJ databases">
        <title>The complete genome of Planctomyces brasiliensis DSM 5305.</title>
        <authorList>
            <person name="Lucas S."/>
            <person name="Copeland A."/>
            <person name="Lapidus A."/>
            <person name="Bruce D."/>
            <person name="Goodwin L."/>
            <person name="Pitluck S."/>
            <person name="Kyrpides N."/>
            <person name="Mavromatis K."/>
            <person name="Pagani I."/>
            <person name="Ivanova N."/>
            <person name="Ovchinnikova G."/>
            <person name="Lu M."/>
            <person name="Detter J.C."/>
            <person name="Han C."/>
            <person name="Land M."/>
            <person name="Hauser L."/>
            <person name="Markowitz V."/>
            <person name="Cheng J.-F."/>
            <person name="Hugenholtz P."/>
            <person name="Woyke T."/>
            <person name="Wu D."/>
            <person name="Tindall B."/>
            <person name="Pomrenke H.G."/>
            <person name="Brambilla E."/>
            <person name="Klenk H.-P."/>
            <person name="Eisen J.A."/>
        </authorList>
    </citation>
    <scope>NUCLEOTIDE SEQUENCE [LARGE SCALE GENOMIC DNA]</scope>
    <source>
        <strain evidence="10">ATCC 49424 / DSM 5305 / JCM 21570 / NBRC 103401 / IFAM 1448</strain>
    </source>
</reference>
<evidence type="ECO:0000256" key="5">
    <source>
        <dbReference type="ARBA" id="ARBA00023049"/>
    </source>
</evidence>
<dbReference type="PANTHER" id="PTHR22726:SF1">
    <property type="entry name" value="METALLOENDOPEPTIDASE OMA1, MITOCHONDRIAL"/>
    <property type="match status" value="1"/>
</dbReference>
<protein>
    <submittedName>
        <fullName evidence="9">Peptidase M48 Ste24p</fullName>
    </submittedName>
</protein>
<evidence type="ECO:0000259" key="8">
    <source>
        <dbReference type="Pfam" id="PF01435"/>
    </source>
</evidence>
<dbReference type="GO" id="GO:0046872">
    <property type="term" value="F:metal ion binding"/>
    <property type="evidence" value="ECO:0007669"/>
    <property type="project" value="UniProtKB-KW"/>
</dbReference>
<feature type="domain" description="Peptidase M48" evidence="8">
    <location>
        <begin position="79"/>
        <end position="258"/>
    </location>
</feature>
<proteinExistence type="inferred from homology"/>
<evidence type="ECO:0000313" key="9">
    <source>
        <dbReference type="EMBL" id="ADY58962.1"/>
    </source>
</evidence>
<dbReference type="Proteomes" id="UP000006860">
    <property type="component" value="Chromosome"/>
</dbReference>
<gene>
    <name evidence="9" type="ordered locus">Plabr_1350</name>
</gene>
<keyword evidence="4 6" id="KW-0862">Zinc</keyword>
<evidence type="ECO:0000256" key="6">
    <source>
        <dbReference type="RuleBase" id="RU003983"/>
    </source>
</evidence>
<dbReference type="InterPro" id="IPR001915">
    <property type="entry name" value="Peptidase_M48"/>
</dbReference>
<dbReference type="PANTHER" id="PTHR22726">
    <property type="entry name" value="METALLOENDOPEPTIDASE OMA1"/>
    <property type="match status" value="1"/>
</dbReference>
<keyword evidence="10" id="KW-1185">Reference proteome</keyword>
<keyword evidence="5 6" id="KW-0482">Metalloprotease</keyword>
<dbReference type="InterPro" id="IPR051156">
    <property type="entry name" value="Mito/Outer_Membr_Metalloprot"/>
</dbReference>